<sequence length="96" mass="10868">MMPNTGPAMLETSGSRSPIEMKYRPCGSFRRAFHRRRPARNDRGANQRQPFTCAHIWCRTARPFTRTGQARVSPSLPQRAALNTIALRERCLVAAV</sequence>
<evidence type="ECO:0000256" key="1">
    <source>
        <dbReference type="SAM" id="MobiDB-lite"/>
    </source>
</evidence>
<organism evidence="2">
    <name type="scientific">Cupriavidus taiwanensis</name>
    <dbReference type="NCBI Taxonomy" id="164546"/>
    <lineage>
        <taxon>Bacteria</taxon>
        <taxon>Pseudomonadati</taxon>
        <taxon>Pseudomonadota</taxon>
        <taxon>Betaproteobacteria</taxon>
        <taxon>Burkholderiales</taxon>
        <taxon>Burkholderiaceae</taxon>
        <taxon>Cupriavidus</taxon>
    </lineage>
</organism>
<protein>
    <submittedName>
        <fullName evidence="2">Uncharacterized protein</fullName>
    </submittedName>
</protein>
<evidence type="ECO:0000313" key="2">
    <source>
        <dbReference type="EMBL" id="SPD49040.1"/>
    </source>
</evidence>
<name>A0A375HFL0_9BURK</name>
<keyword evidence="2" id="KW-0614">Plasmid</keyword>
<accession>A0A375HFL0</accession>
<dbReference type="AlphaFoldDB" id="A0A375HFL0"/>
<feature type="region of interest" description="Disordered" evidence="1">
    <location>
        <begin position="1"/>
        <end position="22"/>
    </location>
</feature>
<gene>
    <name evidence="2" type="ORF">CBM2612_P0385</name>
</gene>
<dbReference type="EMBL" id="LT984809">
    <property type="protein sequence ID" value="SPD49040.1"/>
    <property type="molecule type" value="Genomic_DNA"/>
</dbReference>
<proteinExistence type="predicted"/>
<geneLocation type="plasmid" evidence="2">
    <name>I</name>
</geneLocation>
<reference evidence="2" key="1">
    <citation type="submission" date="2018-01" db="EMBL/GenBank/DDBJ databases">
        <authorList>
            <person name="Gaut B.S."/>
            <person name="Morton B.R."/>
            <person name="Clegg M.T."/>
            <person name="Duvall M.R."/>
        </authorList>
    </citation>
    <scope>NUCLEOTIDE SEQUENCE</scope>
    <source>
        <strain evidence="2">Cupriavidus taiwanensis STM 8555</strain>
    </source>
</reference>